<keyword evidence="3 7" id="KW-1133">Transmembrane helix</keyword>
<comment type="subcellular location">
    <subcellularLocation>
        <location evidence="1">Golgi apparatus membrane</location>
        <topology evidence="1">Multi-pass membrane protein</topology>
    </subcellularLocation>
</comment>
<evidence type="ECO:0000256" key="3">
    <source>
        <dbReference type="ARBA" id="ARBA00022989"/>
    </source>
</evidence>
<dbReference type="GO" id="GO:0005783">
    <property type="term" value="C:endoplasmic reticulum"/>
    <property type="evidence" value="ECO:0007669"/>
    <property type="project" value="TreeGrafter"/>
</dbReference>
<dbReference type="PANTHER" id="PTHR21493">
    <property type="entry name" value="CGI-141-RELATED/LIPASE CONTAINING PROTEIN"/>
    <property type="match status" value="1"/>
</dbReference>
<feature type="transmembrane region" description="Helical" evidence="7">
    <location>
        <begin position="95"/>
        <end position="121"/>
    </location>
</feature>
<dbReference type="GO" id="GO:0005829">
    <property type="term" value="C:cytosol"/>
    <property type="evidence" value="ECO:0007669"/>
    <property type="project" value="GOC"/>
</dbReference>
<feature type="transmembrane region" description="Helical" evidence="7">
    <location>
        <begin position="36"/>
        <end position="56"/>
    </location>
</feature>
<evidence type="ECO:0000256" key="2">
    <source>
        <dbReference type="ARBA" id="ARBA00022692"/>
    </source>
</evidence>
<dbReference type="GO" id="GO:0042147">
    <property type="term" value="P:retrograde transport, endosome to Golgi"/>
    <property type="evidence" value="ECO:0007669"/>
    <property type="project" value="InterPro"/>
</dbReference>
<dbReference type="InterPro" id="IPR007305">
    <property type="entry name" value="Vesicle_transpt_Got1/SFT2"/>
</dbReference>
<feature type="transmembrane region" description="Helical" evidence="7">
    <location>
        <begin position="12"/>
        <end position="30"/>
    </location>
</feature>
<accession>A0A6P4IZR1</accession>
<keyword evidence="4" id="KW-0333">Golgi apparatus</keyword>
<evidence type="ECO:0000256" key="6">
    <source>
        <dbReference type="ARBA" id="ARBA00025799"/>
    </source>
</evidence>
<name>A0A6P4IZR1_DROKI</name>
<reference evidence="9" key="1">
    <citation type="submission" date="2025-08" db="UniProtKB">
        <authorList>
            <consortium name="RefSeq"/>
        </authorList>
    </citation>
    <scope>IDENTIFICATION</scope>
    <source>
        <strain evidence="9">14028-0561.14</strain>
        <tissue evidence="9">Whole fly</tissue>
    </source>
</reference>
<dbReference type="OrthoDB" id="204784at2759"/>
<keyword evidence="5 7" id="KW-0472">Membrane</keyword>
<protein>
    <submittedName>
        <fullName evidence="9">Vesicle transport protein GOT1B</fullName>
    </submittedName>
</protein>
<evidence type="ECO:0000256" key="7">
    <source>
        <dbReference type="SAM" id="Phobius"/>
    </source>
</evidence>
<evidence type="ECO:0000256" key="4">
    <source>
        <dbReference type="ARBA" id="ARBA00023034"/>
    </source>
</evidence>
<evidence type="ECO:0000256" key="1">
    <source>
        <dbReference type="ARBA" id="ARBA00004653"/>
    </source>
</evidence>
<dbReference type="PANTHER" id="PTHR21493:SF9">
    <property type="entry name" value="GOLGI TRANSPORT PROTEIN 1-RELATED"/>
    <property type="match status" value="1"/>
</dbReference>
<dbReference type="GO" id="GO:0006888">
    <property type="term" value="P:endoplasmic reticulum to Golgi vesicle-mediated transport"/>
    <property type="evidence" value="ECO:0007669"/>
    <property type="project" value="InterPro"/>
</dbReference>
<organism evidence="8 9">
    <name type="scientific">Drosophila kikkawai</name>
    <name type="common">Fruit fly</name>
    <dbReference type="NCBI Taxonomy" id="30033"/>
    <lineage>
        <taxon>Eukaryota</taxon>
        <taxon>Metazoa</taxon>
        <taxon>Ecdysozoa</taxon>
        <taxon>Arthropoda</taxon>
        <taxon>Hexapoda</taxon>
        <taxon>Insecta</taxon>
        <taxon>Pterygota</taxon>
        <taxon>Neoptera</taxon>
        <taxon>Endopterygota</taxon>
        <taxon>Diptera</taxon>
        <taxon>Brachycera</taxon>
        <taxon>Muscomorpha</taxon>
        <taxon>Ephydroidea</taxon>
        <taxon>Drosophilidae</taxon>
        <taxon>Drosophila</taxon>
        <taxon>Sophophora</taxon>
    </lineage>
</organism>
<evidence type="ECO:0000313" key="8">
    <source>
        <dbReference type="Proteomes" id="UP001652661"/>
    </source>
</evidence>
<dbReference type="GO" id="GO:0000139">
    <property type="term" value="C:Golgi membrane"/>
    <property type="evidence" value="ECO:0007669"/>
    <property type="project" value="UniProtKB-SubCell"/>
</dbReference>
<proteinExistence type="inferred from homology"/>
<dbReference type="RefSeq" id="XP_017034587.1">
    <property type="nucleotide sequence ID" value="XM_017179098.3"/>
</dbReference>
<dbReference type="InterPro" id="IPR045176">
    <property type="entry name" value="Got1"/>
</dbReference>
<dbReference type="Pfam" id="PF04178">
    <property type="entry name" value="Got1"/>
    <property type="match status" value="1"/>
</dbReference>
<comment type="similarity">
    <text evidence="6">Belongs to the GOT1 family.</text>
</comment>
<evidence type="ECO:0000313" key="9">
    <source>
        <dbReference type="RefSeq" id="XP_017034587.1"/>
    </source>
</evidence>
<keyword evidence="2 7" id="KW-0812">Transmembrane</keyword>
<evidence type="ECO:0000256" key="5">
    <source>
        <dbReference type="ARBA" id="ARBA00023136"/>
    </source>
</evidence>
<keyword evidence="8" id="KW-1185">Reference proteome</keyword>
<dbReference type="GeneID" id="108083355"/>
<sequence length="140" mass="15318">MIEITDLQKIGIGLAGFGISFLFLGMLLLFDTGLLAIGNILFISGLGCVIGVERTLRFFFQRHKVKGTTAFFGGIFFVLLGFPIIGMIIECYGFFALFSGFFPVAINFLGRVPVLGSFFNLPFMQQIVQKLGGDGNRTTV</sequence>
<gene>
    <name evidence="9" type="primary">LOC108083355</name>
</gene>
<dbReference type="Proteomes" id="UP001652661">
    <property type="component" value="Chromosome X"/>
</dbReference>
<dbReference type="AlphaFoldDB" id="A0A6P4IZR1"/>
<feature type="transmembrane region" description="Helical" evidence="7">
    <location>
        <begin position="68"/>
        <end position="89"/>
    </location>
</feature>